<dbReference type="AlphaFoldDB" id="A0AAV1W5H4"/>
<keyword evidence="3" id="KW-1185">Reference proteome</keyword>
<reference evidence="2 3" key="1">
    <citation type="submission" date="2024-03" db="EMBL/GenBank/DDBJ databases">
        <authorList>
            <person name="Martinez-Hernandez J."/>
        </authorList>
    </citation>
    <scope>NUCLEOTIDE SEQUENCE [LARGE SCALE GENOMIC DNA]</scope>
</reference>
<evidence type="ECO:0000313" key="3">
    <source>
        <dbReference type="Proteomes" id="UP001497480"/>
    </source>
</evidence>
<comment type="caution">
    <text evidence="2">The sequence shown here is derived from an EMBL/GenBank/DDBJ whole genome shotgun (WGS) entry which is preliminary data.</text>
</comment>
<accession>A0AAV1W5H4</accession>
<gene>
    <name evidence="2" type="ORF">LLUT_LOCUS5477</name>
</gene>
<keyword evidence="1" id="KW-0732">Signal</keyword>
<sequence length="72" mass="7825">MVKPSFQFVLFVFLFLVASNPGFITPAQGICKRDEDCASHCKPCGSYFCDALGKCYCNKVATGKVCLCGKCD</sequence>
<proteinExistence type="predicted"/>
<dbReference type="EMBL" id="CAXHTB010000004">
    <property type="protein sequence ID" value="CAL0304417.1"/>
    <property type="molecule type" value="Genomic_DNA"/>
</dbReference>
<protein>
    <recommendedName>
        <fullName evidence="4">Defensin-like protein</fullName>
    </recommendedName>
</protein>
<evidence type="ECO:0000313" key="2">
    <source>
        <dbReference type="EMBL" id="CAL0304417.1"/>
    </source>
</evidence>
<name>A0AAV1W5H4_LUPLU</name>
<feature type="chain" id="PRO_5043796823" description="Defensin-like protein" evidence="1">
    <location>
        <begin position="20"/>
        <end position="72"/>
    </location>
</feature>
<evidence type="ECO:0000256" key="1">
    <source>
        <dbReference type="SAM" id="SignalP"/>
    </source>
</evidence>
<organism evidence="2 3">
    <name type="scientific">Lupinus luteus</name>
    <name type="common">European yellow lupine</name>
    <dbReference type="NCBI Taxonomy" id="3873"/>
    <lineage>
        <taxon>Eukaryota</taxon>
        <taxon>Viridiplantae</taxon>
        <taxon>Streptophyta</taxon>
        <taxon>Embryophyta</taxon>
        <taxon>Tracheophyta</taxon>
        <taxon>Spermatophyta</taxon>
        <taxon>Magnoliopsida</taxon>
        <taxon>eudicotyledons</taxon>
        <taxon>Gunneridae</taxon>
        <taxon>Pentapetalae</taxon>
        <taxon>rosids</taxon>
        <taxon>fabids</taxon>
        <taxon>Fabales</taxon>
        <taxon>Fabaceae</taxon>
        <taxon>Papilionoideae</taxon>
        <taxon>50 kb inversion clade</taxon>
        <taxon>genistoids sensu lato</taxon>
        <taxon>core genistoids</taxon>
        <taxon>Genisteae</taxon>
        <taxon>Lupinus</taxon>
    </lineage>
</organism>
<feature type="signal peptide" evidence="1">
    <location>
        <begin position="1"/>
        <end position="19"/>
    </location>
</feature>
<dbReference type="Proteomes" id="UP001497480">
    <property type="component" value="Unassembled WGS sequence"/>
</dbReference>
<evidence type="ECO:0008006" key="4">
    <source>
        <dbReference type="Google" id="ProtNLM"/>
    </source>
</evidence>